<accession>A0A1X0NJW3</accession>
<keyword evidence="8" id="KW-1185">Reference proteome</keyword>
<dbReference type="OrthoDB" id="10259133at2759"/>
<evidence type="ECO:0000256" key="1">
    <source>
        <dbReference type="ARBA" id="ARBA00004308"/>
    </source>
</evidence>
<dbReference type="Gene3D" id="3.30.450.60">
    <property type="match status" value="1"/>
</dbReference>
<dbReference type="PIRSF" id="PIRSF005992">
    <property type="entry name" value="Clathrin_mu"/>
    <property type="match status" value="1"/>
</dbReference>
<keyword evidence="4" id="KW-0472">Membrane</keyword>
<dbReference type="InterPro" id="IPR050431">
    <property type="entry name" value="Adaptor_comp_med_subunit"/>
</dbReference>
<dbReference type="GeneID" id="39989914"/>
<dbReference type="GO" id="GO:0030131">
    <property type="term" value="C:clathrin adaptor complex"/>
    <property type="evidence" value="ECO:0007669"/>
    <property type="project" value="UniProtKB-UniRule"/>
</dbReference>
<dbReference type="InterPro" id="IPR028565">
    <property type="entry name" value="MHD"/>
</dbReference>
<dbReference type="InterPro" id="IPR036168">
    <property type="entry name" value="AP2_Mu_C_sf"/>
</dbReference>
<keyword evidence="3 5" id="KW-0653">Protein transport</keyword>
<dbReference type="Pfam" id="PF00928">
    <property type="entry name" value="Adap_comp_sub"/>
    <property type="match status" value="1"/>
</dbReference>
<dbReference type="GO" id="GO:0006886">
    <property type="term" value="P:intracellular protein transport"/>
    <property type="evidence" value="ECO:0007669"/>
    <property type="project" value="UniProtKB-UniRule"/>
</dbReference>
<dbReference type="Gene3D" id="2.60.40.1170">
    <property type="entry name" value="Mu homology domain, subdomain B"/>
    <property type="match status" value="2"/>
</dbReference>
<comment type="caution">
    <text evidence="7">The sequence shown here is derived from an EMBL/GenBank/DDBJ whole genome shotgun (WGS) entry which is preliminary data.</text>
</comment>
<evidence type="ECO:0000313" key="8">
    <source>
        <dbReference type="Proteomes" id="UP000192257"/>
    </source>
</evidence>
<feature type="domain" description="MHD" evidence="6">
    <location>
        <begin position="190"/>
        <end position="451"/>
    </location>
</feature>
<dbReference type="InterPro" id="IPR011012">
    <property type="entry name" value="Longin-like_dom_sf"/>
</dbReference>
<keyword evidence="2 5" id="KW-0813">Transport</keyword>
<dbReference type="PROSITE" id="PS51072">
    <property type="entry name" value="MHD"/>
    <property type="match status" value="1"/>
</dbReference>
<dbReference type="GO" id="GO:0016192">
    <property type="term" value="P:vesicle-mediated transport"/>
    <property type="evidence" value="ECO:0007669"/>
    <property type="project" value="InterPro"/>
</dbReference>
<dbReference type="FunFam" id="3.30.450.60:FF:000002">
    <property type="entry name" value="AP-2 complex subunit mu, putative"/>
    <property type="match status" value="1"/>
</dbReference>
<dbReference type="RefSeq" id="XP_028878535.1">
    <property type="nucleotide sequence ID" value="XM_029030134.1"/>
</dbReference>
<dbReference type="PANTHER" id="PTHR10529">
    <property type="entry name" value="AP COMPLEX SUBUNIT MU"/>
    <property type="match status" value="1"/>
</dbReference>
<evidence type="ECO:0000259" key="6">
    <source>
        <dbReference type="PROSITE" id="PS51072"/>
    </source>
</evidence>
<proteinExistence type="inferred from homology"/>
<sequence>MYISQVFILSPRGDKLIFKDYRQDAPRNADEIFFRKYKFWDGAHHQAPEGDCPPFFIEKGINFCCVKRRELLFVCTSMVNSSPSLTLEILLRIVKVIKDYLGILSEESVRKNFTLVYELLDEMLDMGVPQELNAERLRPYIFNDIIPVSNPDSNYIESFFERLKRGELMERTRRSDAAASSIVQTSGERKNEIYVDIVERLNVVFNSSGNVVVSDVEGSIVMKSFLVGSPILYLTLNEDLVVGRGDANKTRYASVVLDSVNFHEDADYSSFETQRQLSIRPPEGEFTLMNYRLSAECTQPFRLVQSVELLSTHRAEITLRVRADIPATTQGVAVKVIVPAPLSCTNATVELGVGAIGQTYDYKEVEKSIIWSIAKFYGGTEQVCKIRISTSTPITAAIRREIGPIIMQFEIPQYSVTGLNIRLLRLEERSNSYNPSRWIRNVTVANSYVFRTH</sequence>
<dbReference type="PRINTS" id="PR00314">
    <property type="entry name" value="CLATHRINADPT"/>
</dbReference>
<gene>
    <name evidence="7" type="ORF">TM35_000441250</name>
</gene>
<dbReference type="Proteomes" id="UP000192257">
    <property type="component" value="Unassembled WGS sequence"/>
</dbReference>
<evidence type="ECO:0000313" key="7">
    <source>
        <dbReference type="EMBL" id="ORC84469.1"/>
    </source>
</evidence>
<comment type="subcellular location">
    <subcellularLocation>
        <location evidence="1">Endomembrane system</location>
    </subcellularLocation>
</comment>
<organism evidence="7 8">
    <name type="scientific">Trypanosoma theileri</name>
    <dbReference type="NCBI Taxonomy" id="67003"/>
    <lineage>
        <taxon>Eukaryota</taxon>
        <taxon>Discoba</taxon>
        <taxon>Euglenozoa</taxon>
        <taxon>Kinetoplastea</taxon>
        <taxon>Metakinetoplastina</taxon>
        <taxon>Trypanosomatida</taxon>
        <taxon>Trypanosomatidae</taxon>
        <taxon>Trypanosoma</taxon>
    </lineage>
</organism>
<dbReference type="GO" id="GO:0012505">
    <property type="term" value="C:endomembrane system"/>
    <property type="evidence" value="ECO:0007669"/>
    <property type="project" value="UniProtKB-SubCell"/>
</dbReference>
<dbReference type="STRING" id="67003.A0A1X0NJW3"/>
<evidence type="ECO:0000256" key="5">
    <source>
        <dbReference type="PIRNR" id="PIRNR005992"/>
    </source>
</evidence>
<reference evidence="7 8" key="1">
    <citation type="submission" date="2017-03" db="EMBL/GenBank/DDBJ databases">
        <title>An alternative strategy for trypanosome survival in the mammalian bloodstream revealed through genome and transcriptome analysis of the ubiquitous bovine parasite Trypanosoma (Megatrypanum) theileri.</title>
        <authorList>
            <person name="Kelly S."/>
            <person name="Ivens A."/>
            <person name="Mott A."/>
            <person name="O'Neill E."/>
            <person name="Emms D."/>
            <person name="Macleod O."/>
            <person name="Voorheis P."/>
            <person name="Matthews J."/>
            <person name="Matthews K."/>
            <person name="Carrington M."/>
        </authorList>
    </citation>
    <scope>NUCLEOTIDE SEQUENCE [LARGE SCALE GENOMIC DNA]</scope>
    <source>
        <strain evidence="7">Edinburgh</strain>
    </source>
</reference>
<name>A0A1X0NJW3_9TRYP</name>
<dbReference type="CDD" id="cd09253">
    <property type="entry name" value="AP-4_Mu4_Cterm"/>
    <property type="match status" value="1"/>
</dbReference>
<comment type="similarity">
    <text evidence="5">Belongs to the adaptor complexes medium subunit family.</text>
</comment>
<evidence type="ECO:0000256" key="3">
    <source>
        <dbReference type="ARBA" id="ARBA00022927"/>
    </source>
</evidence>
<dbReference type="CDD" id="cd14838">
    <property type="entry name" value="AP4_Mu_N"/>
    <property type="match status" value="1"/>
</dbReference>
<dbReference type="EMBL" id="NBCO01000044">
    <property type="protein sequence ID" value="ORC84469.1"/>
    <property type="molecule type" value="Genomic_DNA"/>
</dbReference>
<protein>
    <submittedName>
        <fullName evidence="7">AP-4 complex subunit mu</fullName>
    </submittedName>
</protein>
<dbReference type="SUPFAM" id="SSF64356">
    <property type="entry name" value="SNARE-like"/>
    <property type="match status" value="1"/>
</dbReference>
<evidence type="ECO:0000256" key="2">
    <source>
        <dbReference type="ARBA" id="ARBA00022448"/>
    </source>
</evidence>
<dbReference type="AlphaFoldDB" id="A0A1X0NJW3"/>
<dbReference type="InterPro" id="IPR001392">
    <property type="entry name" value="Clathrin_mu"/>
</dbReference>
<dbReference type="VEuPathDB" id="TriTrypDB:TM35_000441250"/>
<dbReference type="SUPFAM" id="SSF49447">
    <property type="entry name" value="Second domain of Mu2 adaptin subunit (ap50) of ap2 adaptor"/>
    <property type="match status" value="1"/>
</dbReference>
<evidence type="ECO:0000256" key="4">
    <source>
        <dbReference type="ARBA" id="ARBA00023136"/>
    </source>
</evidence>